<dbReference type="AlphaFoldDB" id="A0A8J3END9"/>
<name>A0A8J3END9_9BACL</name>
<feature type="binding site" evidence="10">
    <location>
        <position position="252"/>
    </location>
    <ligand>
        <name>beta-D-galactose</name>
        <dbReference type="ChEBI" id="CHEBI:27667"/>
    </ligand>
</feature>
<keyword evidence="7 8" id="KW-0119">Carbohydrate metabolism</keyword>
<comment type="pathway">
    <text evidence="2 8">Carbohydrate metabolism; hexose metabolism.</text>
</comment>
<dbReference type="Gene3D" id="2.70.98.10">
    <property type="match status" value="1"/>
</dbReference>
<keyword evidence="13" id="KW-1185">Reference proteome</keyword>
<dbReference type="InterPro" id="IPR047215">
    <property type="entry name" value="Galactose_mutarotase-like"/>
</dbReference>
<dbReference type="GO" id="GO:0033499">
    <property type="term" value="P:galactose catabolic process via UDP-galactose, Leloir pathway"/>
    <property type="evidence" value="ECO:0007669"/>
    <property type="project" value="TreeGrafter"/>
</dbReference>
<evidence type="ECO:0000256" key="8">
    <source>
        <dbReference type="PIRNR" id="PIRNR005096"/>
    </source>
</evidence>
<dbReference type="PROSITE" id="PS00545">
    <property type="entry name" value="ALDOSE_1_EPIMERASE"/>
    <property type="match status" value="1"/>
</dbReference>
<gene>
    <name evidence="12" type="ORF">GCM10007096_32250</name>
</gene>
<feature type="active site" description="Proton acceptor" evidence="9">
    <location>
        <position position="313"/>
    </location>
</feature>
<dbReference type="GO" id="GO:0006006">
    <property type="term" value="P:glucose metabolic process"/>
    <property type="evidence" value="ECO:0007669"/>
    <property type="project" value="TreeGrafter"/>
</dbReference>
<feature type="active site" description="Proton donor" evidence="9">
    <location>
        <position position="179"/>
    </location>
</feature>
<dbReference type="CDD" id="cd09019">
    <property type="entry name" value="galactose_mutarotase_like"/>
    <property type="match status" value="1"/>
</dbReference>
<keyword evidence="6 8" id="KW-0413">Isomerase</keyword>
<evidence type="ECO:0000256" key="9">
    <source>
        <dbReference type="PIRSR" id="PIRSR005096-1"/>
    </source>
</evidence>
<dbReference type="SUPFAM" id="SSF74650">
    <property type="entry name" value="Galactose mutarotase-like"/>
    <property type="match status" value="1"/>
</dbReference>
<evidence type="ECO:0000256" key="2">
    <source>
        <dbReference type="ARBA" id="ARBA00005028"/>
    </source>
</evidence>
<dbReference type="GO" id="GO:0005737">
    <property type="term" value="C:cytoplasm"/>
    <property type="evidence" value="ECO:0007669"/>
    <property type="project" value="TreeGrafter"/>
</dbReference>
<dbReference type="InterPro" id="IPR014718">
    <property type="entry name" value="GH-type_carb-bd"/>
</dbReference>
<evidence type="ECO:0000256" key="6">
    <source>
        <dbReference type="ARBA" id="ARBA00023235"/>
    </source>
</evidence>
<comment type="catalytic activity">
    <reaction evidence="1 8">
        <text>alpha-D-glucose = beta-D-glucose</text>
        <dbReference type="Rhea" id="RHEA:10264"/>
        <dbReference type="ChEBI" id="CHEBI:15903"/>
        <dbReference type="ChEBI" id="CHEBI:17925"/>
        <dbReference type="EC" id="5.1.3.3"/>
    </reaction>
</comment>
<accession>A0A8J3END9</accession>
<evidence type="ECO:0000256" key="11">
    <source>
        <dbReference type="PIRSR" id="PIRSR005096-3"/>
    </source>
</evidence>
<dbReference type="InterPro" id="IPR008183">
    <property type="entry name" value="Aldose_1/G6P_1-epimerase"/>
</dbReference>
<evidence type="ECO:0000256" key="1">
    <source>
        <dbReference type="ARBA" id="ARBA00001614"/>
    </source>
</evidence>
<reference evidence="12" key="1">
    <citation type="journal article" date="2014" name="Int. J. Syst. Evol. Microbiol.">
        <title>Complete genome sequence of Corynebacterium casei LMG S-19264T (=DSM 44701T), isolated from a smear-ripened cheese.</title>
        <authorList>
            <consortium name="US DOE Joint Genome Institute (JGI-PGF)"/>
            <person name="Walter F."/>
            <person name="Albersmeier A."/>
            <person name="Kalinowski J."/>
            <person name="Ruckert C."/>
        </authorList>
    </citation>
    <scope>NUCLEOTIDE SEQUENCE</scope>
    <source>
        <strain evidence="12">CGMCC 1.12777</strain>
    </source>
</reference>
<dbReference type="NCBIfam" id="NF008277">
    <property type="entry name" value="PRK11055.1"/>
    <property type="match status" value="1"/>
</dbReference>
<evidence type="ECO:0000256" key="3">
    <source>
        <dbReference type="ARBA" id="ARBA00006206"/>
    </source>
</evidence>
<dbReference type="GO" id="GO:0004034">
    <property type="term" value="F:aldose 1-epimerase activity"/>
    <property type="evidence" value="ECO:0007669"/>
    <property type="project" value="UniProtKB-EC"/>
</dbReference>
<dbReference type="Pfam" id="PF01263">
    <property type="entry name" value="Aldose_epim"/>
    <property type="match status" value="1"/>
</dbReference>
<evidence type="ECO:0000256" key="4">
    <source>
        <dbReference type="ARBA" id="ARBA00013185"/>
    </source>
</evidence>
<sequence length="350" mass="39560">MKVSQEVFGQVDGKPVHQFTIENEHGMVLSCLDYGCIITKLIVPDRKGIFENVVLGFDTLEEYQKYSPYFGAVVGRVAGRIANGAFELDGENYQLPKNEKNNHLHGGPHGFSHVLWDVNIIEEQESVSLEFTYRSPDGEAGYPGTVDVKVTYIFNEKNELHIHYDATTDQTTLVNLTNHSYFNLSGNLKRDVLNHTLFLDSDQFIELNDELLPTGQRLNVEGTPFDFRASRKIADGPKSSHPQNQLVGKGYDHPFLLNKQQSEEIKLTDEASGRALIVETSEPSVVLYTCNQLEEGFDIRGVPSRPYLGVCLETQSPPDSIHHSHFQQCILEKGQDYHTHTLFKFMVKDE</sequence>
<dbReference type="PANTHER" id="PTHR10091:SF0">
    <property type="entry name" value="GALACTOSE MUTAROTASE"/>
    <property type="match status" value="1"/>
</dbReference>
<dbReference type="InterPro" id="IPR018052">
    <property type="entry name" value="Ald1_epimerase_CS"/>
</dbReference>
<reference evidence="12" key="2">
    <citation type="submission" date="2020-09" db="EMBL/GenBank/DDBJ databases">
        <authorList>
            <person name="Sun Q."/>
            <person name="Zhou Y."/>
        </authorList>
    </citation>
    <scope>NUCLEOTIDE SEQUENCE</scope>
    <source>
        <strain evidence="12">CGMCC 1.12777</strain>
    </source>
</reference>
<dbReference type="UniPathway" id="UPA00242"/>
<organism evidence="12 13">
    <name type="scientific">Pullulanibacillus pueri</name>
    <dbReference type="NCBI Taxonomy" id="1437324"/>
    <lineage>
        <taxon>Bacteria</taxon>
        <taxon>Bacillati</taxon>
        <taxon>Bacillota</taxon>
        <taxon>Bacilli</taxon>
        <taxon>Bacillales</taxon>
        <taxon>Sporolactobacillaceae</taxon>
        <taxon>Pullulanibacillus</taxon>
    </lineage>
</organism>
<dbReference type="InterPro" id="IPR015443">
    <property type="entry name" value="Aldose_1-epimerase"/>
</dbReference>
<evidence type="ECO:0000256" key="7">
    <source>
        <dbReference type="ARBA" id="ARBA00023277"/>
    </source>
</evidence>
<feature type="binding site" evidence="11">
    <location>
        <begin position="179"/>
        <end position="181"/>
    </location>
    <ligand>
        <name>beta-D-galactose</name>
        <dbReference type="ChEBI" id="CHEBI:27667"/>
    </ligand>
</feature>
<comment type="similarity">
    <text evidence="3 8">Belongs to the aldose epimerase family.</text>
</comment>
<dbReference type="PIRSF" id="PIRSF005096">
    <property type="entry name" value="GALM"/>
    <property type="match status" value="1"/>
</dbReference>
<protein>
    <recommendedName>
        <fullName evidence="5 8">Aldose 1-epimerase</fullName>
        <ecNumber evidence="4 8">5.1.3.3</ecNumber>
    </recommendedName>
</protein>
<dbReference type="RefSeq" id="WP_188498416.1">
    <property type="nucleotide sequence ID" value="NZ_BMFV01000029.1"/>
</dbReference>
<comment type="caution">
    <text evidence="12">The sequence shown here is derived from an EMBL/GenBank/DDBJ whole genome shotgun (WGS) entry which is preliminary data.</text>
</comment>
<evidence type="ECO:0000313" key="12">
    <source>
        <dbReference type="EMBL" id="GGH85868.1"/>
    </source>
</evidence>
<dbReference type="GO" id="GO:0030246">
    <property type="term" value="F:carbohydrate binding"/>
    <property type="evidence" value="ECO:0007669"/>
    <property type="project" value="InterPro"/>
</dbReference>
<dbReference type="InterPro" id="IPR011013">
    <property type="entry name" value="Gal_mutarotase_sf_dom"/>
</dbReference>
<evidence type="ECO:0000256" key="10">
    <source>
        <dbReference type="PIRSR" id="PIRSR005096-2"/>
    </source>
</evidence>
<evidence type="ECO:0000256" key="5">
    <source>
        <dbReference type="ARBA" id="ARBA00014165"/>
    </source>
</evidence>
<dbReference type="Proteomes" id="UP000656813">
    <property type="component" value="Unassembled WGS sequence"/>
</dbReference>
<dbReference type="EMBL" id="BMFV01000029">
    <property type="protein sequence ID" value="GGH85868.1"/>
    <property type="molecule type" value="Genomic_DNA"/>
</dbReference>
<dbReference type="EC" id="5.1.3.3" evidence="4 8"/>
<proteinExistence type="inferred from homology"/>
<dbReference type="PANTHER" id="PTHR10091">
    <property type="entry name" value="ALDOSE-1-EPIMERASE"/>
    <property type="match status" value="1"/>
</dbReference>
<evidence type="ECO:0000313" key="13">
    <source>
        <dbReference type="Proteomes" id="UP000656813"/>
    </source>
</evidence>